<dbReference type="Proteomes" id="UP001186974">
    <property type="component" value="Unassembled WGS sequence"/>
</dbReference>
<dbReference type="EMBL" id="JAWDJW010008295">
    <property type="protein sequence ID" value="KAK3060778.1"/>
    <property type="molecule type" value="Genomic_DNA"/>
</dbReference>
<proteinExistence type="predicted"/>
<feature type="non-terminal residue" evidence="1">
    <location>
        <position position="444"/>
    </location>
</feature>
<accession>A0ACC3D298</accession>
<comment type="caution">
    <text evidence="1">The sequence shown here is derived from an EMBL/GenBank/DDBJ whole genome shotgun (WGS) entry which is preliminary data.</text>
</comment>
<sequence>MKTAIFSVVTLSIFSLAAAQPHKRRHGHAIHEKRDYVTVTTYVTATAPDALVYVDQNGNAIATSYANQAPATAAPAPPAPAIPEPEPAPAPAPPAPSAPALVPKPAPAPAPAPTPEPAVSEASAPIPDPEEVAPPAPVHPQIPAPAAPAPASPPSDSEGFISKPPVKAPPFFGHQNGYGIAYSAYTQRLIRGADCKTQNEISRDLRKLRGYSFVRIYGTDCDQVRKVLTAAKPLGVKVFAGVYDLDKVTAQTQDVIDAVAATNDNWASIDTVSIGNEDINRGSATVSAVLSAVDTARRQLRAAGYNGPVVHVDTFNQYIANPELCAASDYAAANCHAFFDSTVSPSDAGEYVARQAQLVSEACGGMNVTITESGWPFQGDSNGNAVPSKNNQAKALWSLKDKFRSNLVLFSAFNDPWKKDAAGTFNAEKFWGFVDGGEDGEEEF</sequence>
<keyword evidence="2" id="KW-1185">Reference proteome</keyword>
<reference evidence="1" key="1">
    <citation type="submission" date="2024-09" db="EMBL/GenBank/DDBJ databases">
        <title>Black Yeasts Isolated from many extreme environments.</title>
        <authorList>
            <person name="Coleine C."/>
            <person name="Stajich J.E."/>
            <person name="Selbmann L."/>
        </authorList>
    </citation>
    <scope>NUCLEOTIDE SEQUENCE</scope>
    <source>
        <strain evidence="1">CCFEE 5737</strain>
    </source>
</reference>
<name>A0ACC3D298_9PEZI</name>
<protein>
    <submittedName>
        <fullName evidence="1">Uncharacterized protein</fullName>
    </submittedName>
</protein>
<evidence type="ECO:0000313" key="1">
    <source>
        <dbReference type="EMBL" id="KAK3060778.1"/>
    </source>
</evidence>
<organism evidence="1 2">
    <name type="scientific">Coniosporium uncinatum</name>
    <dbReference type="NCBI Taxonomy" id="93489"/>
    <lineage>
        <taxon>Eukaryota</taxon>
        <taxon>Fungi</taxon>
        <taxon>Dikarya</taxon>
        <taxon>Ascomycota</taxon>
        <taxon>Pezizomycotina</taxon>
        <taxon>Dothideomycetes</taxon>
        <taxon>Dothideomycetes incertae sedis</taxon>
        <taxon>Coniosporium</taxon>
    </lineage>
</organism>
<evidence type="ECO:0000313" key="2">
    <source>
        <dbReference type="Proteomes" id="UP001186974"/>
    </source>
</evidence>
<gene>
    <name evidence="1" type="ORF">LTS18_007711</name>
</gene>